<evidence type="ECO:0000259" key="2">
    <source>
        <dbReference type="Pfam" id="PF21671"/>
    </source>
</evidence>
<sequence>MPSPRYLQVLALALVIVPSIFASAIPGARPPTLEDNKNADMAYLPCYIGEEMCMKAHSWDTEEPWECIDTQTSITSCGGCSRPSQDDQPLGRDCTIIPGQMIVSCVRGDCVVSKCQSGWKLTKDNQACYELYDEGD</sequence>
<reference evidence="4" key="2">
    <citation type="submission" date="2015-01" db="EMBL/GenBank/DDBJ databases">
        <title>Evolutionary Origins and Diversification of the Mycorrhizal Mutualists.</title>
        <authorList>
            <consortium name="DOE Joint Genome Institute"/>
            <consortium name="Mycorrhizal Genomics Consortium"/>
            <person name="Kohler A."/>
            <person name="Kuo A."/>
            <person name="Nagy L.G."/>
            <person name="Floudas D."/>
            <person name="Copeland A."/>
            <person name="Barry K.W."/>
            <person name="Cichocki N."/>
            <person name="Veneault-Fourrey C."/>
            <person name="LaButti K."/>
            <person name="Lindquist E.A."/>
            <person name="Lipzen A."/>
            <person name="Lundell T."/>
            <person name="Morin E."/>
            <person name="Murat C."/>
            <person name="Riley R."/>
            <person name="Ohm R."/>
            <person name="Sun H."/>
            <person name="Tunlid A."/>
            <person name="Henrissat B."/>
            <person name="Grigoriev I.V."/>
            <person name="Hibbett D.S."/>
            <person name="Martin F."/>
        </authorList>
    </citation>
    <scope>NUCLEOTIDE SEQUENCE [LARGE SCALE GENOMIC DNA]</scope>
    <source>
        <strain evidence="4">MUT 4182</strain>
    </source>
</reference>
<dbReference type="InterPro" id="IPR048661">
    <property type="entry name" value="CPL1-like"/>
</dbReference>
<proteinExistence type="predicted"/>
<dbReference type="PANTHER" id="PTHR35192:SF2">
    <property type="entry name" value="APPLE DOMAIN-CONTAINING PROTEIN"/>
    <property type="match status" value="1"/>
</dbReference>
<dbReference type="Proteomes" id="UP000054248">
    <property type="component" value="Unassembled WGS sequence"/>
</dbReference>
<feature type="domain" description="Protein CPL1-like" evidence="2">
    <location>
        <begin position="65"/>
        <end position="128"/>
    </location>
</feature>
<organism evidence="3 4">
    <name type="scientific">Tulasnella calospora MUT 4182</name>
    <dbReference type="NCBI Taxonomy" id="1051891"/>
    <lineage>
        <taxon>Eukaryota</taxon>
        <taxon>Fungi</taxon>
        <taxon>Dikarya</taxon>
        <taxon>Basidiomycota</taxon>
        <taxon>Agaricomycotina</taxon>
        <taxon>Agaricomycetes</taxon>
        <taxon>Cantharellales</taxon>
        <taxon>Tulasnellaceae</taxon>
        <taxon>Tulasnella</taxon>
    </lineage>
</organism>
<reference evidence="3 4" key="1">
    <citation type="submission" date="2014-04" db="EMBL/GenBank/DDBJ databases">
        <authorList>
            <consortium name="DOE Joint Genome Institute"/>
            <person name="Kuo A."/>
            <person name="Girlanda M."/>
            <person name="Perotto S."/>
            <person name="Kohler A."/>
            <person name="Nagy L.G."/>
            <person name="Floudas D."/>
            <person name="Copeland A."/>
            <person name="Barry K.W."/>
            <person name="Cichocki N."/>
            <person name="Veneault-Fourrey C."/>
            <person name="LaButti K."/>
            <person name="Lindquist E.A."/>
            <person name="Lipzen A."/>
            <person name="Lundell T."/>
            <person name="Morin E."/>
            <person name="Murat C."/>
            <person name="Sun H."/>
            <person name="Tunlid A."/>
            <person name="Henrissat B."/>
            <person name="Grigoriev I.V."/>
            <person name="Hibbett D.S."/>
            <person name="Martin F."/>
            <person name="Nordberg H.P."/>
            <person name="Cantor M.N."/>
            <person name="Hua S.X."/>
        </authorList>
    </citation>
    <scope>NUCLEOTIDE SEQUENCE [LARGE SCALE GENOMIC DNA]</scope>
    <source>
        <strain evidence="3 4">MUT 4182</strain>
    </source>
</reference>
<dbReference type="EMBL" id="KN822981">
    <property type="protein sequence ID" value="KIO29573.1"/>
    <property type="molecule type" value="Genomic_DNA"/>
</dbReference>
<evidence type="ECO:0000313" key="3">
    <source>
        <dbReference type="EMBL" id="KIO29573.1"/>
    </source>
</evidence>
<accession>A0A0C3L6T8</accession>
<dbReference type="PANTHER" id="PTHR35192">
    <property type="entry name" value="PROTEIN, PUTATIVE-RELATED"/>
    <property type="match status" value="1"/>
</dbReference>
<feature type="chain" id="PRO_5002175719" description="Protein CPL1-like domain-containing protein" evidence="1">
    <location>
        <begin position="23"/>
        <end position="136"/>
    </location>
</feature>
<gene>
    <name evidence="3" type="ORF">M407DRAFT_21312</name>
</gene>
<dbReference type="InterPro" id="IPR038955">
    <property type="entry name" value="PriA/CPL1_fungi"/>
</dbReference>
<evidence type="ECO:0000256" key="1">
    <source>
        <dbReference type="SAM" id="SignalP"/>
    </source>
</evidence>
<keyword evidence="1" id="KW-0732">Signal</keyword>
<dbReference type="OrthoDB" id="439917at2759"/>
<feature type="signal peptide" evidence="1">
    <location>
        <begin position="1"/>
        <end position="22"/>
    </location>
</feature>
<protein>
    <recommendedName>
        <fullName evidence="2">Protein CPL1-like domain-containing protein</fullName>
    </recommendedName>
</protein>
<dbReference type="HOGENOM" id="CLU_1887284_0_0_1"/>
<name>A0A0C3L6T8_9AGAM</name>
<dbReference type="AlphaFoldDB" id="A0A0C3L6T8"/>
<evidence type="ECO:0000313" key="4">
    <source>
        <dbReference type="Proteomes" id="UP000054248"/>
    </source>
</evidence>
<dbReference type="Pfam" id="PF21671">
    <property type="entry name" value="CPL1-like"/>
    <property type="match status" value="1"/>
</dbReference>
<keyword evidence="4" id="KW-1185">Reference proteome</keyword>
<dbReference type="STRING" id="1051891.A0A0C3L6T8"/>